<dbReference type="SUPFAM" id="SSF52540">
    <property type="entry name" value="P-loop containing nucleoside triphosphate hydrolases"/>
    <property type="match status" value="1"/>
</dbReference>
<dbReference type="Gene3D" id="1.10.10.10">
    <property type="entry name" value="Winged helix-like DNA-binding domain superfamily/Winged helix DNA-binding domain"/>
    <property type="match status" value="1"/>
</dbReference>
<evidence type="ECO:0000256" key="3">
    <source>
        <dbReference type="ARBA" id="ARBA00023163"/>
    </source>
</evidence>
<keyword evidence="1" id="KW-0805">Transcription regulation</keyword>
<keyword evidence="3" id="KW-0804">Transcription</keyword>
<organism evidence="6 7">
    <name type="scientific">Micromonospora harpali</name>
    <dbReference type="NCBI Taxonomy" id="1490225"/>
    <lineage>
        <taxon>Bacteria</taxon>
        <taxon>Bacillati</taxon>
        <taxon>Actinomycetota</taxon>
        <taxon>Actinomycetes</taxon>
        <taxon>Micromonosporales</taxon>
        <taxon>Micromonosporaceae</taxon>
        <taxon>Micromonospora</taxon>
    </lineage>
</organism>
<dbReference type="Proteomes" id="UP001596207">
    <property type="component" value="Unassembled WGS sequence"/>
</dbReference>
<dbReference type="SMART" id="SM00421">
    <property type="entry name" value="HTH_LUXR"/>
    <property type="match status" value="1"/>
</dbReference>
<name>A0ABW1HI46_9ACTN</name>
<feature type="repeat" description="TPR" evidence="4">
    <location>
        <begin position="360"/>
        <end position="393"/>
    </location>
</feature>
<evidence type="ECO:0000256" key="2">
    <source>
        <dbReference type="ARBA" id="ARBA00023125"/>
    </source>
</evidence>
<dbReference type="PANTHER" id="PTHR44688:SF16">
    <property type="entry name" value="DNA-BINDING TRANSCRIPTIONAL ACTIVATOR DEVR_DOSR"/>
    <property type="match status" value="1"/>
</dbReference>
<keyword evidence="2" id="KW-0238">DNA-binding</keyword>
<dbReference type="Pfam" id="PF00196">
    <property type="entry name" value="GerE"/>
    <property type="match status" value="1"/>
</dbReference>
<gene>
    <name evidence="6" type="ORF">ACFPZ4_01795</name>
</gene>
<comment type="caution">
    <text evidence="6">The sequence shown here is derived from an EMBL/GenBank/DDBJ whole genome shotgun (WGS) entry which is preliminary data.</text>
</comment>
<dbReference type="InterPro" id="IPR000792">
    <property type="entry name" value="Tscrpt_reg_LuxR_C"/>
</dbReference>
<evidence type="ECO:0000256" key="4">
    <source>
        <dbReference type="PROSITE-ProRule" id="PRU00339"/>
    </source>
</evidence>
<evidence type="ECO:0000313" key="6">
    <source>
        <dbReference type="EMBL" id="MFC5940213.1"/>
    </source>
</evidence>
<evidence type="ECO:0000259" key="5">
    <source>
        <dbReference type="PROSITE" id="PS50043"/>
    </source>
</evidence>
<protein>
    <submittedName>
        <fullName evidence="6">LuxR C-terminal-related transcriptional regulator</fullName>
    </submittedName>
</protein>
<dbReference type="InterPro" id="IPR027417">
    <property type="entry name" value="P-loop_NTPase"/>
</dbReference>
<dbReference type="InterPro" id="IPR016032">
    <property type="entry name" value="Sig_transdc_resp-reg_C-effctor"/>
</dbReference>
<sequence length="840" mass="87832">MIPIGRRQALSNLRTAVAAGRCAAVLGPQGSGRTSVLRAVVAGLVADGVDVDLLEGSDAEAGVPLAAFAPLVAAVGLRGADPLEVYTRLPGLVTARRRIVAVDDADRLDRASVVLLGQLARARARVVVTASGLADLPGTARDADPAGWHIEALGPLGADDLLSLATDILGDELAAPSAAVLVTHALGNPGRAAEMLRAAAGSAVRTDAGIELGPVRVSPRLRQLVAPELPEPGTGPRRLLDLLAVASALPVEVVDPTALEPAASDGLVEVAGAAVRLADPLLDDVLRAAMSPQRQARYCGEAADLVRDRDGWEVDAVLLAARAGRRIDPAVALAAAERALNAHAPDRALQLVRFADPGLADTQLVLGAAHSEQGDHPAAAEALRTALALAGDDRARMRVGQQVGLLHAVRRADPATAVEEVTRIAASVTDPSWRPVLAADLVKWRLMAGLPVDNIEVRPVASQAAVRVNEAVIAAMISTTAGPLDETERHVASGLEALAATDVAPPFAGDLLRLSAYLSLAFGGNLAGAEEFALGYRDAAARSADPALGMWEYGTAELALHAGRTAHADAMSARAMRHLAWRDFTGLRPAARALRAAVLARRGRISLAQELAGQCTPEERADPKVALHLARVEAERQLRHRDRRAAYETLRLAGEAAVAAHNVHLGLLVLDEACMVQPTEEVAALLGAYAKVSDLFALLARRAQALVERRFDLVAECAEGLLALGMPGRAAQAAASAAELAAGTGAGERARRLRRRAVAIVSTAGCARWPAPDEVDPLTGRELEIAELAARRVRSREIAESLGLSVRTVDNHLARVFRKLGVRGRDELPDALSLAPTKPW</sequence>
<evidence type="ECO:0000313" key="7">
    <source>
        <dbReference type="Proteomes" id="UP001596207"/>
    </source>
</evidence>
<dbReference type="CDD" id="cd06170">
    <property type="entry name" value="LuxR_C_like"/>
    <property type="match status" value="1"/>
</dbReference>
<accession>A0ABW1HI46</accession>
<dbReference type="EMBL" id="JBHSQQ010000004">
    <property type="protein sequence ID" value="MFC5940213.1"/>
    <property type="molecule type" value="Genomic_DNA"/>
</dbReference>
<keyword evidence="4" id="KW-0802">TPR repeat</keyword>
<dbReference type="RefSeq" id="WP_353901352.1">
    <property type="nucleotide sequence ID" value="NZ_CP158970.1"/>
</dbReference>
<dbReference type="InterPro" id="IPR019734">
    <property type="entry name" value="TPR_rpt"/>
</dbReference>
<dbReference type="InterPro" id="IPR036388">
    <property type="entry name" value="WH-like_DNA-bd_sf"/>
</dbReference>
<dbReference type="PANTHER" id="PTHR44688">
    <property type="entry name" value="DNA-BINDING TRANSCRIPTIONAL ACTIVATOR DEVR_DOSR"/>
    <property type="match status" value="1"/>
</dbReference>
<dbReference type="Gene3D" id="3.40.50.300">
    <property type="entry name" value="P-loop containing nucleotide triphosphate hydrolases"/>
    <property type="match status" value="1"/>
</dbReference>
<dbReference type="PRINTS" id="PR00038">
    <property type="entry name" value="HTHLUXR"/>
</dbReference>
<evidence type="ECO:0000256" key="1">
    <source>
        <dbReference type="ARBA" id="ARBA00023015"/>
    </source>
</evidence>
<dbReference type="SUPFAM" id="SSF46894">
    <property type="entry name" value="C-terminal effector domain of the bipartite response regulators"/>
    <property type="match status" value="1"/>
</dbReference>
<reference evidence="7" key="1">
    <citation type="journal article" date="2019" name="Int. J. Syst. Evol. Microbiol.">
        <title>The Global Catalogue of Microorganisms (GCM) 10K type strain sequencing project: providing services to taxonomists for standard genome sequencing and annotation.</title>
        <authorList>
            <consortium name="The Broad Institute Genomics Platform"/>
            <consortium name="The Broad Institute Genome Sequencing Center for Infectious Disease"/>
            <person name="Wu L."/>
            <person name="Ma J."/>
        </authorList>
    </citation>
    <scope>NUCLEOTIDE SEQUENCE [LARGE SCALE GENOMIC DNA]</scope>
    <source>
        <strain evidence="7">CGMCC 4.7173</strain>
    </source>
</reference>
<dbReference type="PROSITE" id="PS50005">
    <property type="entry name" value="TPR"/>
    <property type="match status" value="1"/>
</dbReference>
<feature type="domain" description="HTH luxR-type" evidence="5">
    <location>
        <begin position="771"/>
        <end position="839"/>
    </location>
</feature>
<keyword evidence="7" id="KW-1185">Reference proteome</keyword>
<dbReference type="PROSITE" id="PS50043">
    <property type="entry name" value="HTH_LUXR_2"/>
    <property type="match status" value="1"/>
</dbReference>
<proteinExistence type="predicted"/>